<dbReference type="Pfam" id="PF07727">
    <property type="entry name" value="RVT_2"/>
    <property type="match status" value="1"/>
</dbReference>
<dbReference type="Proteomes" id="UP001454036">
    <property type="component" value="Unassembled WGS sequence"/>
</dbReference>
<dbReference type="InterPro" id="IPR013103">
    <property type="entry name" value="RVT_2"/>
</dbReference>
<protein>
    <recommendedName>
        <fullName evidence="1">Reverse transcriptase Ty1/copia-type domain-containing protein</fullName>
    </recommendedName>
</protein>
<sequence length="179" mass="20052">MLVYVDDILITGNRVSDVDSFITALSSRFVTRDLGEFDFFLGIEAVKQSDGLVITPSCDFSIHAFSDSDWAGSSLHRRSTGGYVVYLGSNLVPGSPRNKEQWLAPVLNLNIRRLQTALLRFPGLSPYVVSCIFRLPNLLYYDQLDDVLTKPFSTSRFAFFRSKLRLRSRQPSACEGSIG</sequence>
<evidence type="ECO:0000259" key="1">
    <source>
        <dbReference type="Pfam" id="PF07727"/>
    </source>
</evidence>
<name>A0AAV3Q648_LITER</name>
<feature type="domain" description="Reverse transcriptase Ty1/copia-type" evidence="1">
    <location>
        <begin position="3"/>
        <end position="54"/>
    </location>
</feature>
<dbReference type="EMBL" id="BAABME010003630">
    <property type="protein sequence ID" value="GAA0159559.1"/>
    <property type="molecule type" value="Genomic_DNA"/>
</dbReference>
<organism evidence="2 3">
    <name type="scientific">Lithospermum erythrorhizon</name>
    <name type="common">Purple gromwell</name>
    <name type="synonym">Lithospermum officinale var. erythrorhizon</name>
    <dbReference type="NCBI Taxonomy" id="34254"/>
    <lineage>
        <taxon>Eukaryota</taxon>
        <taxon>Viridiplantae</taxon>
        <taxon>Streptophyta</taxon>
        <taxon>Embryophyta</taxon>
        <taxon>Tracheophyta</taxon>
        <taxon>Spermatophyta</taxon>
        <taxon>Magnoliopsida</taxon>
        <taxon>eudicotyledons</taxon>
        <taxon>Gunneridae</taxon>
        <taxon>Pentapetalae</taxon>
        <taxon>asterids</taxon>
        <taxon>lamiids</taxon>
        <taxon>Boraginales</taxon>
        <taxon>Boraginaceae</taxon>
        <taxon>Boraginoideae</taxon>
        <taxon>Lithospermeae</taxon>
        <taxon>Lithospermum</taxon>
    </lineage>
</organism>
<proteinExistence type="predicted"/>
<dbReference type="AlphaFoldDB" id="A0AAV3Q648"/>
<accession>A0AAV3Q648</accession>
<gene>
    <name evidence="2" type="ORF">LIER_16304</name>
</gene>
<comment type="caution">
    <text evidence="2">The sequence shown here is derived from an EMBL/GenBank/DDBJ whole genome shotgun (WGS) entry which is preliminary data.</text>
</comment>
<evidence type="ECO:0000313" key="2">
    <source>
        <dbReference type="EMBL" id="GAA0159559.1"/>
    </source>
</evidence>
<reference evidence="2 3" key="1">
    <citation type="submission" date="2024-01" db="EMBL/GenBank/DDBJ databases">
        <title>The complete chloroplast genome sequence of Lithospermum erythrorhizon: insights into the phylogenetic relationship among Boraginaceae species and the maternal lineages of purple gromwells.</title>
        <authorList>
            <person name="Okada T."/>
            <person name="Watanabe K."/>
        </authorList>
    </citation>
    <scope>NUCLEOTIDE SEQUENCE [LARGE SCALE GENOMIC DNA]</scope>
</reference>
<evidence type="ECO:0000313" key="3">
    <source>
        <dbReference type="Proteomes" id="UP001454036"/>
    </source>
</evidence>
<keyword evidence="3" id="KW-1185">Reference proteome</keyword>